<sequence length="205" mass="22918">MERRRVQAYLRINATVDATLIFAQEGAVTAVCISEEGPLICPRCVTESEERLQSRKSLWLLFASGLIIQANRTAERETSGNTTSIHKPQFTFLYIMLSFSLPNTNTPLLYIRQPELEDLEIGRPGVATGYDVLHISEGKFHGHTKGQDRQDNSEIGALKHDCWAYWGHSGAPLVERVTWCTGIRRGIGIESIREFLDTGTAGLEI</sequence>
<name>A0A9P4JWR7_9PLEO</name>
<protein>
    <submittedName>
        <fullName evidence="1">Uncharacterized protein</fullName>
    </submittedName>
</protein>
<evidence type="ECO:0000313" key="1">
    <source>
        <dbReference type="EMBL" id="KAF2258594.1"/>
    </source>
</evidence>
<dbReference type="InterPro" id="IPR009003">
    <property type="entry name" value="Peptidase_S1_PA"/>
</dbReference>
<keyword evidence="2" id="KW-1185">Reference proteome</keyword>
<proteinExistence type="predicted"/>
<evidence type="ECO:0000313" key="2">
    <source>
        <dbReference type="Proteomes" id="UP000800093"/>
    </source>
</evidence>
<dbReference type="AlphaFoldDB" id="A0A9P4JWR7"/>
<dbReference type="EMBL" id="ML986755">
    <property type="protein sequence ID" value="KAF2258594.1"/>
    <property type="molecule type" value="Genomic_DNA"/>
</dbReference>
<dbReference type="OrthoDB" id="4217619at2759"/>
<dbReference type="SUPFAM" id="SSF50494">
    <property type="entry name" value="Trypsin-like serine proteases"/>
    <property type="match status" value="1"/>
</dbReference>
<accession>A0A9P4JWR7</accession>
<gene>
    <name evidence="1" type="ORF">CC78DRAFT_556446</name>
</gene>
<comment type="caution">
    <text evidence="1">The sequence shown here is derived from an EMBL/GenBank/DDBJ whole genome shotgun (WGS) entry which is preliminary data.</text>
</comment>
<dbReference type="Proteomes" id="UP000800093">
    <property type="component" value="Unassembled WGS sequence"/>
</dbReference>
<reference evidence="2" key="1">
    <citation type="journal article" date="2020" name="Stud. Mycol.">
        <title>101 Dothideomycetes genomes: A test case for predicting lifestyles and emergence of pathogens.</title>
        <authorList>
            <person name="Haridas S."/>
            <person name="Albert R."/>
            <person name="Binder M."/>
            <person name="Bloem J."/>
            <person name="LaButti K."/>
            <person name="Salamov A."/>
            <person name="Andreopoulos B."/>
            <person name="Baker S."/>
            <person name="Barry K."/>
            <person name="Bills G."/>
            <person name="Bluhm B."/>
            <person name="Cannon C."/>
            <person name="Castanera R."/>
            <person name="Culley D."/>
            <person name="Daum C."/>
            <person name="Ezra D."/>
            <person name="Gonzalez J."/>
            <person name="Henrissat B."/>
            <person name="Kuo A."/>
            <person name="Liang C."/>
            <person name="Lipzen A."/>
            <person name="Lutzoni F."/>
            <person name="Magnuson J."/>
            <person name="Mondo S."/>
            <person name="Nolan M."/>
            <person name="Ohm R."/>
            <person name="Pangilinan J."/>
            <person name="Park H.-J."/>
            <person name="Ramirez L."/>
            <person name="Alfaro M."/>
            <person name="Sun H."/>
            <person name="Tritt A."/>
            <person name="Yoshinaga Y."/>
            <person name="Zwiers L.-H."/>
            <person name="Turgeon B."/>
            <person name="Goodwin S."/>
            <person name="Spatafora J."/>
            <person name="Crous P."/>
            <person name="Grigoriev I."/>
        </authorList>
    </citation>
    <scope>NUCLEOTIDE SEQUENCE [LARGE SCALE GENOMIC DNA]</scope>
    <source>
        <strain evidence="2">CBS 304.66</strain>
    </source>
</reference>
<organism evidence="1 2">
    <name type="scientific">Lojkania enalia</name>
    <dbReference type="NCBI Taxonomy" id="147567"/>
    <lineage>
        <taxon>Eukaryota</taxon>
        <taxon>Fungi</taxon>
        <taxon>Dikarya</taxon>
        <taxon>Ascomycota</taxon>
        <taxon>Pezizomycotina</taxon>
        <taxon>Dothideomycetes</taxon>
        <taxon>Pleosporomycetidae</taxon>
        <taxon>Pleosporales</taxon>
        <taxon>Pleosporales incertae sedis</taxon>
        <taxon>Lojkania</taxon>
    </lineage>
</organism>